<evidence type="ECO:0000313" key="2">
    <source>
        <dbReference type="EMBL" id="RAM03540.1"/>
    </source>
</evidence>
<dbReference type="EMBL" id="CP036313">
    <property type="protein sequence ID" value="QBH12231.1"/>
    <property type="molecule type" value="Genomic_DNA"/>
</dbReference>
<dbReference type="OrthoDB" id="5705783at2"/>
<evidence type="ECO:0008006" key="5">
    <source>
        <dbReference type="Google" id="ProtNLM"/>
    </source>
</evidence>
<gene>
    <name evidence="2" type="ORF">DO021_02690</name>
    <name evidence="1" type="ORF">EYB58_04420</name>
</gene>
<keyword evidence="4" id="KW-1185">Reference proteome</keyword>
<dbReference type="InterPro" id="IPR036397">
    <property type="entry name" value="RNaseH_sf"/>
</dbReference>
<organism evidence="2 3">
    <name type="scientific">Desulfobacter hydrogenophilus</name>
    <dbReference type="NCBI Taxonomy" id="2291"/>
    <lineage>
        <taxon>Bacteria</taxon>
        <taxon>Pseudomonadati</taxon>
        <taxon>Thermodesulfobacteriota</taxon>
        <taxon>Desulfobacteria</taxon>
        <taxon>Desulfobacterales</taxon>
        <taxon>Desulfobacteraceae</taxon>
        <taxon>Desulfobacter</taxon>
    </lineage>
</organism>
<dbReference type="EMBL" id="QLNI01000004">
    <property type="protein sequence ID" value="RAM03540.1"/>
    <property type="molecule type" value="Genomic_DNA"/>
</dbReference>
<dbReference type="InterPro" id="IPR012337">
    <property type="entry name" value="RNaseH-like_sf"/>
</dbReference>
<dbReference type="GO" id="GO:0003676">
    <property type="term" value="F:nucleic acid binding"/>
    <property type="evidence" value="ECO:0007669"/>
    <property type="project" value="InterPro"/>
</dbReference>
<dbReference type="AlphaFoldDB" id="A0A328FI51"/>
<evidence type="ECO:0000313" key="3">
    <source>
        <dbReference type="Proteomes" id="UP000248798"/>
    </source>
</evidence>
<reference evidence="2 3" key="1">
    <citation type="submission" date="2018-06" db="EMBL/GenBank/DDBJ databases">
        <title>Complete Genome Sequence of Desulfobacter hydrogenophilus (DSM3380).</title>
        <authorList>
            <person name="Marietou A."/>
            <person name="Schreiber L."/>
            <person name="Marshall I."/>
            <person name="Jorgensen B."/>
        </authorList>
    </citation>
    <scope>NUCLEOTIDE SEQUENCE [LARGE SCALE GENOMIC DNA]</scope>
    <source>
        <strain evidence="2 3">DSM 3380</strain>
    </source>
</reference>
<protein>
    <recommendedName>
        <fullName evidence="5">Exonuclease domain-containing protein</fullName>
    </recommendedName>
</protein>
<proteinExistence type="predicted"/>
<name>A0A328FI51_9BACT</name>
<accession>A0A328FI51</accession>
<dbReference type="SUPFAM" id="SSF53098">
    <property type="entry name" value="Ribonuclease H-like"/>
    <property type="match status" value="1"/>
</dbReference>
<sequence length="176" mass="20258">MKKKKNIMPFRPFIVDVESSGLGCESYPIEIGLALEGENRYCSLILPADRWTHWDTAAQDTHHISREVLIKYGKPLNYVAKGLNRVLKGLTVYSDGWVTDKLWVTRLFSEAGIRQAFTISPLECILTEPQMEIWHTTKDSIIASMALTRHRACSDAFIIQETFYRTRMKTQHNTTH</sequence>
<dbReference type="Proteomes" id="UP000293902">
    <property type="component" value="Chromosome"/>
</dbReference>
<reference evidence="1 4" key="2">
    <citation type="submission" date="2019-02" db="EMBL/GenBank/DDBJ databases">
        <title>Complete genome sequence of Desulfobacter hydrogenophilus AcRS1.</title>
        <authorList>
            <person name="Marietou A."/>
            <person name="Lund M.B."/>
            <person name="Marshall I.P.G."/>
            <person name="Schreiber L."/>
            <person name="Jorgensen B."/>
        </authorList>
    </citation>
    <scope>NUCLEOTIDE SEQUENCE [LARGE SCALE GENOMIC DNA]</scope>
    <source>
        <strain evidence="1 4">AcRS1</strain>
    </source>
</reference>
<evidence type="ECO:0000313" key="1">
    <source>
        <dbReference type="EMBL" id="QBH12231.1"/>
    </source>
</evidence>
<dbReference type="Gene3D" id="3.30.420.10">
    <property type="entry name" value="Ribonuclease H-like superfamily/Ribonuclease H"/>
    <property type="match status" value="1"/>
</dbReference>
<dbReference type="Proteomes" id="UP000248798">
    <property type="component" value="Unassembled WGS sequence"/>
</dbReference>
<evidence type="ECO:0000313" key="4">
    <source>
        <dbReference type="Proteomes" id="UP000293902"/>
    </source>
</evidence>